<evidence type="ECO:0000313" key="3">
    <source>
        <dbReference type="Proteomes" id="UP000625711"/>
    </source>
</evidence>
<sequence>MQVVVPREECLMFTVYCLMHQVVKVQAQCSNSSIDKHDSRQCLKNRNSSPTLANHTLPTTRHADADQPLKHLNQKYQSHLPPMCEELRITVVWLLLLNHHRPDLAKYFPDQDDQGDYFQRHQYPGSGIATIGPPWLVLLPIINNNILECVFRAWYEGRYFVRFRRGGT</sequence>
<gene>
    <name evidence="2" type="ORF">GWI33_016239</name>
</gene>
<reference evidence="2" key="1">
    <citation type="submission" date="2020-08" db="EMBL/GenBank/DDBJ databases">
        <title>Genome sequencing and assembly of the red palm weevil Rhynchophorus ferrugineus.</title>
        <authorList>
            <person name="Dias G.B."/>
            <person name="Bergman C.M."/>
            <person name="Manee M."/>
        </authorList>
    </citation>
    <scope>NUCLEOTIDE SEQUENCE</scope>
    <source>
        <strain evidence="2">AA-2017</strain>
        <tissue evidence="2">Whole larva</tissue>
    </source>
</reference>
<keyword evidence="3" id="KW-1185">Reference proteome</keyword>
<evidence type="ECO:0000313" key="2">
    <source>
        <dbReference type="EMBL" id="KAF7270832.1"/>
    </source>
</evidence>
<dbReference type="EMBL" id="JAACXV010014055">
    <property type="protein sequence ID" value="KAF7270832.1"/>
    <property type="molecule type" value="Genomic_DNA"/>
</dbReference>
<dbReference type="AlphaFoldDB" id="A0A834I1M6"/>
<proteinExistence type="predicted"/>
<feature type="region of interest" description="Disordered" evidence="1">
    <location>
        <begin position="38"/>
        <end position="58"/>
    </location>
</feature>
<name>A0A834I1M6_RHYFE</name>
<feature type="compositionally biased region" description="Polar residues" evidence="1">
    <location>
        <begin position="42"/>
        <end position="58"/>
    </location>
</feature>
<evidence type="ECO:0000256" key="1">
    <source>
        <dbReference type="SAM" id="MobiDB-lite"/>
    </source>
</evidence>
<protein>
    <submittedName>
        <fullName evidence="2">Uncharacterized protein</fullName>
    </submittedName>
</protein>
<comment type="caution">
    <text evidence="2">The sequence shown here is derived from an EMBL/GenBank/DDBJ whole genome shotgun (WGS) entry which is preliminary data.</text>
</comment>
<organism evidence="2 3">
    <name type="scientific">Rhynchophorus ferrugineus</name>
    <name type="common">Red palm weevil</name>
    <name type="synonym">Curculio ferrugineus</name>
    <dbReference type="NCBI Taxonomy" id="354439"/>
    <lineage>
        <taxon>Eukaryota</taxon>
        <taxon>Metazoa</taxon>
        <taxon>Ecdysozoa</taxon>
        <taxon>Arthropoda</taxon>
        <taxon>Hexapoda</taxon>
        <taxon>Insecta</taxon>
        <taxon>Pterygota</taxon>
        <taxon>Neoptera</taxon>
        <taxon>Endopterygota</taxon>
        <taxon>Coleoptera</taxon>
        <taxon>Polyphaga</taxon>
        <taxon>Cucujiformia</taxon>
        <taxon>Curculionidae</taxon>
        <taxon>Dryophthorinae</taxon>
        <taxon>Rhynchophorus</taxon>
    </lineage>
</organism>
<accession>A0A834I1M6</accession>
<dbReference type="Proteomes" id="UP000625711">
    <property type="component" value="Unassembled WGS sequence"/>
</dbReference>